<dbReference type="Proteomes" id="UP000272706">
    <property type="component" value="Unassembled WGS sequence"/>
</dbReference>
<name>A0A3A5KWP8_9HYPH</name>
<proteinExistence type="predicted"/>
<sequence>MLLMFGRILLVFLCPALLAAGGCARSGDGTVVIPKPLDVRRIWDKPPPHAQTSQSQVGVFPPAPPQAPARSAARRLAPPPTRARRVTSGPPPLTSSDPAAVLACRNVSKPGTRYRVVCE</sequence>
<organism evidence="3 4">
    <name type="scientific">Mesorhizobium waimense</name>
    <dbReference type="NCBI Taxonomy" id="1300307"/>
    <lineage>
        <taxon>Bacteria</taxon>
        <taxon>Pseudomonadati</taxon>
        <taxon>Pseudomonadota</taxon>
        <taxon>Alphaproteobacteria</taxon>
        <taxon>Hyphomicrobiales</taxon>
        <taxon>Phyllobacteriaceae</taxon>
        <taxon>Mesorhizobium</taxon>
    </lineage>
</organism>
<evidence type="ECO:0000313" key="4">
    <source>
        <dbReference type="Proteomes" id="UP000272706"/>
    </source>
</evidence>
<comment type="caution">
    <text evidence="3">The sequence shown here is derived from an EMBL/GenBank/DDBJ whole genome shotgun (WGS) entry which is preliminary data.</text>
</comment>
<dbReference type="EMBL" id="QZWZ01000004">
    <property type="protein sequence ID" value="RJT41094.1"/>
    <property type="molecule type" value="Genomic_DNA"/>
</dbReference>
<protein>
    <recommendedName>
        <fullName evidence="5">Lipoprotein</fullName>
    </recommendedName>
</protein>
<evidence type="ECO:0000256" key="1">
    <source>
        <dbReference type="SAM" id="MobiDB-lite"/>
    </source>
</evidence>
<reference evidence="3 4" key="1">
    <citation type="submission" date="2018-09" db="EMBL/GenBank/DDBJ databases">
        <title>Mesorhizobium carmichaelinearum sp. nov. isolated from Carmichaelinea spp. root nodules in New Zealand.</title>
        <authorList>
            <person name="De Meyer S.E."/>
        </authorList>
    </citation>
    <scope>NUCLEOTIDE SEQUENCE [LARGE SCALE GENOMIC DNA]</scope>
    <source>
        <strain evidence="3 4">ICMP19557</strain>
    </source>
</reference>
<evidence type="ECO:0000256" key="2">
    <source>
        <dbReference type="SAM" id="SignalP"/>
    </source>
</evidence>
<evidence type="ECO:0008006" key="5">
    <source>
        <dbReference type="Google" id="ProtNLM"/>
    </source>
</evidence>
<feature type="chain" id="PRO_5017312920" description="Lipoprotein" evidence="2">
    <location>
        <begin position="20"/>
        <end position="119"/>
    </location>
</feature>
<evidence type="ECO:0000313" key="3">
    <source>
        <dbReference type="EMBL" id="RJT41094.1"/>
    </source>
</evidence>
<feature type="region of interest" description="Disordered" evidence="1">
    <location>
        <begin position="42"/>
        <end position="98"/>
    </location>
</feature>
<accession>A0A3A5KWP8</accession>
<keyword evidence="2" id="KW-0732">Signal</keyword>
<feature type="signal peptide" evidence="2">
    <location>
        <begin position="1"/>
        <end position="19"/>
    </location>
</feature>
<keyword evidence="4" id="KW-1185">Reference proteome</keyword>
<gene>
    <name evidence="3" type="ORF">D3227_07350</name>
</gene>
<dbReference type="PROSITE" id="PS51257">
    <property type="entry name" value="PROKAR_LIPOPROTEIN"/>
    <property type="match status" value="1"/>
</dbReference>
<dbReference type="OrthoDB" id="8084207at2"/>
<dbReference type="AlphaFoldDB" id="A0A3A5KWP8"/>